<reference evidence="2 3" key="1">
    <citation type="submission" date="2018-02" db="EMBL/GenBank/DDBJ databases">
        <title>The genomes of Aspergillus section Nigri reveals drivers in fungal speciation.</title>
        <authorList>
            <consortium name="DOE Joint Genome Institute"/>
            <person name="Vesth T.C."/>
            <person name="Nybo J."/>
            <person name="Theobald S."/>
            <person name="Brandl J."/>
            <person name="Frisvad J.C."/>
            <person name="Nielsen K.F."/>
            <person name="Lyhne E.K."/>
            <person name="Kogle M.E."/>
            <person name="Kuo A."/>
            <person name="Riley R."/>
            <person name="Clum A."/>
            <person name="Nolan M."/>
            <person name="Lipzen A."/>
            <person name="Salamov A."/>
            <person name="Henrissat B."/>
            <person name="Wiebenga A."/>
            <person name="De vries R.P."/>
            <person name="Grigoriev I.V."/>
            <person name="Mortensen U.H."/>
            <person name="Andersen M.R."/>
            <person name="Baker S.E."/>
        </authorList>
    </citation>
    <scope>NUCLEOTIDE SEQUENCE [LARGE SCALE GENOMIC DNA]</scope>
    <source>
        <strain evidence="2 3">CBS 707.79</strain>
    </source>
</reference>
<keyword evidence="2" id="KW-0489">Methyltransferase</keyword>
<evidence type="ECO:0000259" key="1">
    <source>
        <dbReference type="Pfam" id="PF08241"/>
    </source>
</evidence>
<gene>
    <name evidence="2" type="ORF">BO71DRAFT_329946</name>
</gene>
<dbReference type="CDD" id="cd02440">
    <property type="entry name" value="AdoMet_MTases"/>
    <property type="match status" value="1"/>
</dbReference>
<dbReference type="OrthoDB" id="540004at2759"/>
<dbReference type="InterPro" id="IPR029063">
    <property type="entry name" value="SAM-dependent_MTases_sf"/>
</dbReference>
<dbReference type="InterPro" id="IPR013216">
    <property type="entry name" value="Methyltransf_11"/>
</dbReference>
<protein>
    <submittedName>
        <fullName evidence="2">S-adenosyl-L-methionine-dependent methyltransferase</fullName>
    </submittedName>
</protein>
<dbReference type="Gene3D" id="3.40.50.150">
    <property type="entry name" value="Vaccinia Virus protein VP39"/>
    <property type="match status" value="1"/>
</dbReference>
<dbReference type="SUPFAM" id="SSF53335">
    <property type="entry name" value="S-adenosyl-L-methionine-dependent methyltransferases"/>
    <property type="match status" value="1"/>
</dbReference>
<evidence type="ECO:0000313" key="3">
    <source>
        <dbReference type="Proteomes" id="UP000247810"/>
    </source>
</evidence>
<dbReference type="GO" id="GO:0008757">
    <property type="term" value="F:S-adenosylmethionine-dependent methyltransferase activity"/>
    <property type="evidence" value="ECO:0007669"/>
    <property type="project" value="InterPro"/>
</dbReference>
<dbReference type="STRING" id="1448320.A0A319D548"/>
<accession>A0A319D548</accession>
<organism evidence="2 3">
    <name type="scientific">Aspergillus ellipticus CBS 707.79</name>
    <dbReference type="NCBI Taxonomy" id="1448320"/>
    <lineage>
        <taxon>Eukaryota</taxon>
        <taxon>Fungi</taxon>
        <taxon>Dikarya</taxon>
        <taxon>Ascomycota</taxon>
        <taxon>Pezizomycotina</taxon>
        <taxon>Eurotiomycetes</taxon>
        <taxon>Eurotiomycetidae</taxon>
        <taxon>Eurotiales</taxon>
        <taxon>Aspergillaceae</taxon>
        <taxon>Aspergillus</taxon>
        <taxon>Aspergillus subgen. Circumdati</taxon>
    </lineage>
</organism>
<keyword evidence="2" id="KW-0808">Transferase</keyword>
<feature type="domain" description="Methyltransferase type 11" evidence="1">
    <location>
        <begin position="58"/>
        <end position="145"/>
    </location>
</feature>
<dbReference type="GO" id="GO:0032259">
    <property type="term" value="P:methylation"/>
    <property type="evidence" value="ECO:0007669"/>
    <property type="project" value="UniProtKB-KW"/>
</dbReference>
<dbReference type="Pfam" id="PF08241">
    <property type="entry name" value="Methyltransf_11"/>
    <property type="match status" value="1"/>
</dbReference>
<dbReference type="Proteomes" id="UP000247810">
    <property type="component" value="Unassembled WGS sequence"/>
</dbReference>
<evidence type="ECO:0000313" key="2">
    <source>
        <dbReference type="EMBL" id="PYH92414.1"/>
    </source>
</evidence>
<keyword evidence="3" id="KW-1185">Reference proteome</keyword>
<dbReference type="AlphaFoldDB" id="A0A319D548"/>
<dbReference type="VEuPathDB" id="FungiDB:BO71DRAFT_329946"/>
<sequence length="277" mass="31148">MRLRKVHDYSIMGPYPLPSSYTPHVPLSEDGWKLFAERSVRSDLDFVLGLLKENQRVLDIGSGYGKIPLEVGSRTGKAYSLEPDPDRLAIQRRNIEKRGVEIAQGSAESIPFPDRHFDAVISVFVLHFVADLDKALCEMIRVTDPTAPNTQIVVVQGAPDSEVFRLMNEACAPLSVSNPWPNHQGYLLDRAARVFAQHGFGDISIYRVDAFSVFEEEELQQRCKRAAEAIAGLWCWRDENFGGMVEALVPEVKGYFDDHPNWIMDQKVALVARPGNH</sequence>
<proteinExistence type="predicted"/>
<name>A0A319D548_9EURO</name>
<dbReference type="EMBL" id="KZ825917">
    <property type="protein sequence ID" value="PYH92414.1"/>
    <property type="molecule type" value="Genomic_DNA"/>
</dbReference>